<reference evidence="2 3" key="1">
    <citation type="submission" date="2019-10" db="EMBL/GenBank/DDBJ databases">
        <title>Assembly and Annotation for the nematode Trichostrongylus colubriformis.</title>
        <authorList>
            <person name="Martin J."/>
        </authorList>
    </citation>
    <scope>NUCLEOTIDE SEQUENCE [LARGE SCALE GENOMIC DNA]</scope>
    <source>
        <strain evidence="2">G859</strain>
        <tissue evidence="2">Whole worm</tissue>
    </source>
</reference>
<name>A0AAN8FS62_TRICO</name>
<evidence type="ECO:0000256" key="1">
    <source>
        <dbReference type="SAM" id="MobiDB-lite"/>
    </source>
</evidence>
<dbReference type="AlphaFoldDB" id="A0AAN8FS62"/>
<keyword evidence="3" id="KW-1185">Reference proteome</keyword>
<protein>
    <submittedName>
        <fullName evidence="2">Uncharacterized protein</fullName>
    </submittedName>
</protein>
<accession>A0AAN8FS62</accession>
<feature type="region of interest" description="Disordered" evidence="1">
    <location>
        <begin position="1"/>
        <end position="26"/>
    </location>
</feature>
<gene>
    <name evidence="2" type="ORF">GCK32_022623</name>
</gene>
<comment type="caution">
    <text evidence="2">The sequence shown here is derived from an EMBL/GenBank/DDBJ whole genome shotgun (WGS) entry which is preliminary data.</text>
</comment>
<evidence type="ECO:0000313" key="2">
    <source>
        <dbReference type="EMBL" id="KAK5983992.1"/>
    </source>
</evidence>
<feature type="compositionally biased region" description="Low complexity" evidence="1">
    <location>
        <begin position="9"/>
        <end position="20"/>
    </location>
</feature>
<organism evidence="2 3">
    <name type="scientific">Trichostrongylus colubriformis</name>
    <name type="common">Black scour worm</name>
    <dbReference type="NCBI Taxonomy" id="6319"/>
    <lineage>
        <taxon>Eukaryota</taxon>
        <taxon>Metazoa</taxon>
        <taxon>Ecdysozoa</taxon>
        <taxon>Nematoda</taxon>
        <taxon>Chromadorea</taxon>
        <taxon>Rhabditida</taxon>
        <taxon>Rhabditina</taxon>
        <taxon>Rhabditomorpha</taxon>
        <taxon>Strongyloidea</taxon>
        <taxon>Trichostrongylidae</taxon>
        <taxon>Trichostrongylus</taxon>
    </lineage>
</organism>
<sequence length="26" mass="2796">MPNTKGANRSDSLRSSSPSRYPTAKS</sequence>
<evidence type="ECO:0000313" key="3">
    <source>
        <dbReference type="Proteomes" id="UP001331761"/>
    </source>
</evidence>
<dbReference type="Proteomes" id="UP001331761">
    <property type="component" value="Unassembled WGS sequence"/>
</dbReference>
<dbReference type="EMBL" id="WIXE01003394">
    <property type="protein sequence ID" value="KAK5983992.1"/>
    <property type="molecule type" value="Genomic_DNA"/>
</dbReference>
<proteinExistence type="predicted"/>